<evidence type="ECO:0000313" key="2">
    <source>
        <dbReference type="Proteomes" id="UP001629230"/>
    </source>
</evidence>
<dbReference type="Gene3D" id="3.30.450.40">
    <property type="match status" value="1"/>
</dbReference>
<protein>
    <submittedName>
        <fullName evidence="1">GAF domain-containing protein</fullName>
    </submittedName>
</protein>
<sequence length="98" mass="10652">MDLTGYIENTAASHAFTARRSALLDLLASRAAISLENTRLCADLQEREAKVQRLVDSNIIGIHIWDFEGSVTDPMMLFCASWITAGKISLQGLSGGLI</sequence>
<gene>
    <name evidence="1" type="ORF">PQR57_45145</name>
</gene>
<keyword evidence="2" id="KW-1185">Reference proteome</keyword>
<dbReference type="SUPFAM" id="SSF55781">
    <property type="entry name" value="GAF domain-like"/>
    <property type="match status" value="1"/>
</dbReference>
<proteinExistence type="predicted"/>
<dbReference type="RefSeq" id="WP_408182976.1">
    <property type="nucleotide sequence ID" value="NZ_JAQQEZ010000080.1"/>
</dbReference>
<organism evidence="1 2">
    <name type="scientific">Paraburkholderia dipogonis</name>
    <dbReference type="NCBI Taxonomy" id="1211383"/>
    <lineage>
        <taxon>Bacteria</taxon>
        <taxon>Pseudomonadati</taxon>
        <taxon>Pseudomonadota</taxon>
        <taxon>Betaproteobacteria</taxon>
        <taxon>Burkholderiales</taxon>
        <taxon>Burkholderiaceae</taxon>
        <taxon>Paraburkholderia</taxon>
    </lineage>
</organism>
<accession>A0ABW9B898</accession>
<dbReference type="InterPro" id="IPR029016">
    <property type="entry name" value="GAF-like_dom_sf"/>
</dbReference>
<reference evidence="1 2" key="1">
    <citation type="journal article" date="2024" name="Chem. Sci.">
        <title>Discovery of megapolipeptins by genome mining of a Burkholderiales bacteria collection.</title>
        <authorList>
            <person name="Paulo B.S."/>
            <person name="Recchia M.J.J."/>
            <person name="Lee S."/>
            <person name="Fergusson C.H."/>
            <person name="Romanowski S.B."/>
            <person name="Hernandez A."/>
            <person name="Krull N."/>
            <person name="Liu D.Y."/>
            <person name="Cavanagh H."/>
            <person name="Bos A."/>
            <person name="Gray C.A."/>
            <person name="Murphy B.T."/>
            <person name="Linington R.G."/>
            <person name="Eustaquio A.S."/>
        </authorList>
    </citation>
    <scope>NUCLEOTIDE SEQUENCE [LARGE SCALE GENOMIC DNA]</scope>
    <source>
        <strain evidence="1 2">RL17-350-BIC-A</strain>
    </source>
</reference>
<dbReference type="EMBL" id="JAQQEZ010000080">
    <property type="protein sequence ID" value="MFM0008089.1"/>
    <property type="molecule type" value="Genomic_DNA"/>
</dbReference>
<comment type="caution">
    <text evidence="1">The sequence shown here is derived from an EMBL/GenBank/DDBJ whole genome shotgun (WGS) entry which is preliminary data.</text>
</comment>
<evidence type="ECO:0000313" key="1">
    <source>
        <dbReference type="EMBL" id="MFM0008089.1"/>
    </source>
</evidence>
<dbReference type="Proteomes" id="UP001629230">
    <property type="component" value="Unassembled WGS sequence"/>
</dbReference>
<name>A0ABW9B898_9BURK</name>